<reference evidence="11" key="1">
    <citation type="journal article" date="2013" name="Nat. Biotechnol.">
        <title>Draft genome sequence of chickpea (Cicer arietinum) provides a resource for trait improvement.</title>
        <authorList>
            <person name="Varshney R.K."/>
            <person name="Song C."/>
            <person name="Saxena R.K."/>
            <person name="Azam S."/>
            <person name="Yu S."/>
            <person name="Sharpe A.G."/>
            <person name="Cannon S."/>
            <person name="Baek J."/>
            <person name="Rosen B.D."/>
            <person name="Tar'an B."/>
            <person name="Millan T."/>
            <person name="Zhang X."/>
            <person name="Ramsay L.D."/>
            <person name="Iwata A."/>
            <person name="Wang Y."/>
            <person name="Nelson W."/>
            <person name="Farmer A.D."/>
            <person name="Gaur P.M."/>
            <person name="Soderlund C."/>
            <person name="Penmetsa R.V."/>
            <person name="Xu C."/>
            <person name="Bharti A.K."/>
            <person name="He W."/>
            <person name="Winter P."/>
            <person name="Zhao S."/>
            <person name="Hane J.K."/>
            <person name="Carrasquilla-Garcia N."/>
            <person name="Condie J.A."/>
            <person name="Upadhyaya H.D."/>
            <person name="Luo M.C."/>
            <person name="Thudi M."/>
            <person name="Gowda C.L."/>
            <person name="Singh N.P."/>
            <person name="Lichtenzveig J."/>
            <person name="Gali K.K."/>
            <person name="Rubio J."/>
            <person name="Nadarajan N."/>
            <person name="Dolezel J."/>
            <person name="Bansal K.C."/>
            <person name="Xu X."/>
            <person name="Edwards D."/>
            <person name="Zhang G."/>
            <person name="Kahl G."/>
            <person name="Gil J."/>
            <person name="Singh K.B."/>
            <person name="Datta S.K."/>
            <person name="Jackson S.A."/>
            <person name="Wang J."/>
            <person name="Cook D.R."/>
        </authorList>
    </citation>
    <scope>NUCLEOTIDE SEQUENCE [LARGE SCALE GENOMIC DNA]</scope>
    <source>
        <strain evidence="11">cv. CDC Frontier</strain>
    </source>
</reference>
<evidence type="ECO:0000256" key="3">
    <source>
        <dbReference type="ARBA" id="ARBA00022512"/>
    </source>
</evidence>
<comment type="similarity">
    <text evidence="2 9">Belongs to the glycosyl hydrolase 28 family.</text>
</comment>
<dbReference type="STRING" id="3827.A0A1S2YUL8"/>
<evidence type="ECO:0000256" key="1">
    <source>
        <dbReference type="ARBA" id="ARBA00004191"/>
    </source>
</evidence>
<organism evidence="11 12">
    <name type="scientific">Cicer arietinum</name>
    <name type="common">Chickpea</name>
    <name type="synonym">Garbanzo</name>
    <dbReference type="NCBI Taxonomy" id="3827"/>
    <lineage>
        <taxon>Eukaryota</taxon>
        <taxon>Viridiplantae</taxon>
        <taxon>Streptophyta</taxon>
        <taxon>Embryophyta</taxon>
        <taxon>Tracheophyta</taxon>
        <taxon>Spermatophyta</taxon>
        <taxon>Magnoliopsida</taxon>
        <taxon>eudicotyledons</taxon>
        <taxon>Gunneridae</taxon>
        <taxon>Pentapetalae</taxon>
        <taxon>rosids</taxon>
        <taxon>fabids</taxon>
        <taxon>Fabales</taxon>
        <taxon>Fabaceae</taxon>
        <taxon>Papilionoideae</taxon>
        <taxon>50 kb inversion clade</taxon>
        <taxon>NPAAA clade</taxon>
        <taxon>Hologalegina</taxon>
        <taxon>IRL clade</taxon>
        <taxon>Cicereae</taxon>
        <taxon>Cicer</taxon>
    </lineage>
</organism>
<comment type="subcellular location">
    <subcellularLocation>
        <location evidence="1">Secreted</location>
        <location evidence="1">Cell wall</location>
    </subcellularLocation>
</comment>
<keyword evidence="11" id="KW-1185">Reference proteome</keyword>
<dbReference type="RefSeq" id="XP_004510182.1">
    <property type="nucleotide sequence ID" value="XM_004510125.2"/>
</dbReference>
<keyword evidence="4" id="KW-0964">Secreted</keyword>
<dbReference type="InterPro" id="IPR006626">
    <property type="entry name" value="PbH1"/>
</dbReference>
<dbReference type="Proteomes" id="UP000087171">
    <property type="component" value="Chromosome Ca7"/>
</dbReference>
<dbReference type="GO" id="GO:0004650">
    <property type="term" value="F:polygalacturonase activity"/>
    <property type="evidence" value="ECO:0007669"/>
    <property type="project" value="InterPro"/>
</dbReference>
<dbReference type="InterPro" id="IPR012334">
    <property type="entry name" value="Pectin_lyas_fold"/>
</dbReference>
<dbReference type="eggNOG" id="ENOG502QST2">
    <property type="taxonomic scope" value="Eukaryota"/>
</dbReference>
<keyword evidence="3" id="KW-0134">Cell wall</keyword>
<feature type="chain" id="PRO_5010266212" evidence="10">
    <location>
        <begin position="20"/>
        <end position="374"/>
    </location>
</feature>
<dbReference type="InterPro" id="IPR011050">
    <property type="entry name" value="Pectin_lyase_fold/virulence"/>
</dbReference>
<evidence type="ECO:0000313" key="12">
    <source>
        <dbReference type="RefSeq" id="XP_004510182.1"/>
    </source>
</evidence>
<reference evidence="12" key="2">
    <citation type="submission" date="2025-08" db="UniProtKB">
        <authorList>
            <consortium name="RefSeq"/>
        </authorList>
    </citation>
    <scope>IDENTIFICATION</scope>
    <source>
        <tissue evidence="12">Etiolated seedlings</tissue>
    </source>
</reference>
<evidence type="ECO:0000256" key="2">
    <source>
        <dbReference type="ARBA" id="ARBA00008834"/>
    </source>
</evidence>
<evidence type="ECO:0000256" key="8">
    <source>
        <dbReference type="PROSITE-ProRule" id="PRU10052"/>
    </source>
</evidence>
<sequence>MLGFFTYILIFSFISPCFCTRLNVGTNNAFISVMQFGARGDGIADDTQAFASAWDSACKAAGMSTLVIPTGRSFRVTKINFSGPCKAKINIQLEGKIVAPSKGAWKLDGTYWISIQNVNGLTLDGNGKGGIDGYGSTWWQCPSCKRPKVLFFHACNDLIVRNLGISNSPQSHVSVNMCNRATFSHISINAPATSPNTDGFDISDSTNILIQDSNIKSGDDCIAVNGGSSFINATRVTCGPGHGISVGSLGRNGQLDTVSDVHVLNCTFIGTSNGARIKTVPGGSGYAKRITFDQIILQNVKNPIIIDQNYNGVEDEATNVQVSFVTYRGFRGTSAGDVAINLVCGPLLGKTSSACRNAHGIARNTIPNVPCLMK</sequence>
<dbReference type="GO" id="GO:0005975">
    <property type="term" value="P:carbohydrate metabolic process"/>
    <property type="evidence" value="ECO:0007669"/>
    <property type="project" value="InterPro"/>
</dbReference>
<dbReference type="SMART" id="SM00710">
    <property type="entry name" value="PbH1"/>
    <property type="match status" value="3"/>
</dbReference>
<keyword evidence="10" id="KW-0732">Signal</keyword>
<dbReference type="PANTHER" id="PTHR31375">
    <property type="match status" value="1"/>
</dbReference>
<evidence type="ECO:0000256" key="6">
    <source>
        <dbReference type="ARBA" id="ARBA00023295"/>
    </source>
</evidence>
<evidence type="ECO:0000313" key="11">
    <source>
        <dbReference type="Proteomes" id="UP000087171"/>
    </source>
</evidence>
<keyword evidence="6 9" id="KW-0326">Glycosidase</keyword>
<dbReference type="Gene3D" id="2.160.20.10">
    <property type="entry name" value="Single-stranded right-handed beta-helix, Pectin lyase-like"/>
    <property type="match status" value="1"/>
</dbReference>
<evidence type="ECO:0000256" key="7">
    <source>
        <dbReference type="ARBA" id="ARBA00023316"/>
    </source>
</evidence>
<evidence type="ECO:0000256" key="10">
    <source>
        <dbReference type="SAM" id="SignalP"/>
    </source>
</evidence>
<dbReference type="PaxDb" id="3827-XP_004510182.1"/>
<dbReference type="InterPro" id="IPR000743">
    <property type="entry name" value="Glyco_hydro_28"/>
</dbReference>
<keyword evidence="7" id="KW-0961">Cell wall biogenesis/degradation</keyword>
<name>A0A1S2YUL8_CICAR</name>
<accession>A0A1S2YUL8</accession>
<evidence type="ECO:0000256" key="5">
    <source>
        <dbReference type="ARBA" id="ARBA00022801"/>
    </source>
</evidence>
<evidence type="ECO:0000256" key="4">
    <source>
        <dbReference type="ARBA" id="ARBA00022525"/>
    </source>
</evidence>
<dbReference type="OrthoDB" id="187139at2759"/>
<dbReference type="Pfam" id="PF00295">
    <property type="entry name" value="Glyco_hydro_28"/>
    <property type="match status" value="1"/>
</dbReference>
<feature type="active site" evidence="8">
    <location>
        <position position="242"/>
    </location>
</feature>
<proteinExistence type="inferred from homology"/>
<keyword evidence="5 9" id="KW-0378">Hydrolase</keyword>
<protein>
    <submittedName>
        <fullName evidence="12">Probable polygalacturonase At3g15720</fullName>
    </submittedName>
</protein>
<dbReference type="KEGG" id="cam:101496919"/>
<gene>
    <name evidence="12" type="primary">LOC101496919</name>
</gene>
<feature type="signal peptide" evidence="10">
    <location>
        <begin position="1"/>
        <end position="19"/>
    </location>
</feature>
<evidence type="ECO:0000256" key="9">
    <source>
        <dbReference type="RuleBase" id="RU361169"/>
    </source>
</evidence>
<dbReference type="SUPFAM" id="SSF51126">
    <property type="entry name" value="Pectin lyase-like"/>
    <property type="match status" value="1"/>
</dbReference>
<dbReference type="GO" id="GO:0071555">
    <property type="term" value="P:cell wall organization"/>
    <property type="evidence" value="ECO:0007669"/>
    <property type="project" value="UniProtKB-KW"/>
</dbReference>
<dbReference type="AlphaFoldDB" id="A0A1S2YUL8"/>
<dbReference type="GeneID" id="101496919"/>
<dbReference type="PROSITE" id="PS00502">
    <property type="entry name" value="POLYGALACTURONASE"/>
    <property type="match status" value="1"/>
</dbReference>